<dbReference type="RefSeq" id="WP_012347639.1">
    <property type="nucleotide sequence ID" value="NC_010524.1"/>
</dbReference>
<proteinExistence type="predicted"/>
<protein>
    <submittedName>
        <fullName evidence="1">Uncharacterized protein</fullName>
    </submittedName>
</protein>
<dbReference type="KEGG" id="lch:Lcho_2618"/>
<dbReference type="STRING" id="395495.Lcho_2618"/>
<dbReference type="HOGENOM" id="CLU_1382628_0_0_4"/>
<dbReference type="EMBL" id="CP001013">
    <property type="protein sequence ID" value="ACB34883.1"/>
    <property type="molecule type" value="Genomic_DNA"/>
</dbReference>
<dbReference type="OrthoDB" id="9182900at2"/>
<evidence type="ECO:0000313" key="2">
    <source>
        <dbReference type="Proteomes" id="UP000001693"/>
    </source>
</evidence>
<dbReference type="Proteomes" id="UP000001693">
    <property type="component" value="Chromosome"/>
</dbReference>
<keyword evidence="2" id="KW-1185">Reference proteome</keyword>
<name>B1Y7C8_LEPCP</name>
<reference evidence="1 2" key="1">
    <citation type="submission" date="2008-03" db="EMBL/GenBank/DDBJ databases">
        <title>Complete sequence of Leptothrix cholodnii SP-6.</title>
        <authorList>
            <consortium name="US DOE Joint Genome Institute"/>
            <person name="Copeland A."/>
            <person name="Lucas S."/>
            <person name="Lapidus A."/>
            <person name="Glavina del Rio T."/>
            <person name="Dalin E."/>
            <person name="Tice H."/>
            <person name="Bruce D."/>
            <person name="Goodwin L."/>
            <person name="Pitluck S."/>
            <person name="Chertkov O."/>
            <person name="Brettin T."/>
            <person name="Detter J.C."/>
            <person name="Han C."/>
            <person name="Kuske C.R."/>
            <person name="Schmutz J."/>
            <person name="Larimer F."/>
            <person name="Land M."/>
            <person name="Hauser L."/>
            <person name="Kyrpides N."/>
            <person name="Lykidis A."/>
            <person name="Emerson D."/>
            <person name="Richardson P."/>
        </authorList>
    </citation>
    <scope>NUCLEOTIDE SEQUENCE [LARGE SCALE GENOMIC DNA]</scope>
    <source>
        <strain evidence="2">ATCC 51168 / LMG 8142 / SP-6</strain>
    </source>
</reference>
<sequence length="197" mass="20394" precursor="true">MNAQNRKTLLWGTAAVVTAWAGWIVWRGDEVSQAVVAPRATADRAPARSQRPVTAIDAAADAVAVSTSASAPASGLPAGERLAADSERDAFGTRNWLAPPPPPPKAAPAPIEVVAAPVAPPPPPPPTLPYRFVGMLAGEPAGRPQVFLALGDKLLVAAPGDVLDGGFRLETIRNTELVFTHVQQGLTVRMPLSGVPS</sequence>
<gene>
    <name evidence="1" type="ordered locus">Lcho_2618</name>
</gene>
<dbReference type="AlphaFoldDB" id="B1Y7C8"/>
<evidence type="ECO:0000313" key="1">
    <source>
        <dbReference type="EMBL" id="ACB34883.1"/>
    </source>
</evidence>
<accession>B1Y7C8</accession>
<organism evidence="1 2">
    <name type="scientific">Leptothrix cholodnii (strain ATCC 51168 / LMG 8142 / SP-6)</name>
    <name type="common">Leptothrix discophora (strain SP-6)</name>
    <dbReference type="NCBI Taxonomy" id="395495"/>
    <lineage>
        <taxon>Bacteria</taxon>
        <taxon>Pseudomonadati</taxon>
        <taxon>Pseudomonadota</taxon>
        <taxon>Betaproteobacteria</taxon>
        <taxon>Burkholderiales</taxon>
        <taxon>Sphaerotilaceae</taxon>
        <taxon>Leptothrix</taxon>
    </lineage>
</organism>